<organism evidence="1 2">
    <name type="scientific">Reichenbachiella ulvae</name>
    <dbReference type="NCBI Taxonomy" id="2980104"/>
    <lineage>
        <taxon>Bacteria</taxon>
        <taxon>Pseudomonadati</taxon>
        <taxon>Bacteroidota</taxon>
        <taxon>Cytophagia</taxon>
        <taxon>Cytophagales</taxon>
        <taxon>Reichenbachiellaceae</taxon>
        <taxon>Reichenbachiella</taxon>
    </lineage>
</organism>
<proteinExistence type="predicted"/>
<accession>A0ABT3CR85</accession>
<dbReference type="EMBL" id="JAOYOD010000001">
    <property type="protein sequence ID" value="MCV9386137.1"/>
    <property type="molecule type" value="Genomic_DNA"/>
</dbReference>
<sequence length="344" mass="38057">MKKIILSLSAVALMFSACQEEDKVKELSQEEARVAISETTSDIESDVIDMVESEGAMALLDMTDFFYSQNILQFSAGEGEINAKEYLQNARSIGQKFSVNSRLKETDPTFEEAKGVYEWDVELQDFKLTSTDVDYVEFRFPSEGSQTNNASLFIYNLVESGDVVLELEAELKLDGELMASLNLNAAYAAGAEDPNKITLDLFVKPFHYSLDVDDSQAKSSSIAFEITRGDESIAHFNVGVDFKSEMKEFPNFIEGSVGYGKMKVKGSIDVAGMEAAADDNVNDYIDMKLYHDGDFVGDLEIVFTTDGDLDVFVVYADDSSESLVDLLQPTLDEIEAIILELEGV</sequence>
<dbReference type="RefSeq" id="WP_264136922.1">
    <property type="nucleotide sequence ID" value="NZ_JAOYOD010000001.1"/>
</dbReference>
<name>A0ABT3CR85_9BACT</name>
<keyword evidence="2" id="KW-1185">Reference proteome</keyword>
<gene>
    <name evidence="1" type="ORF">N7U62_05650</name>
</gene>
<evidence type="ECO:0000313" key="2">
    <source>
        <dbReference type="Proteomes" id="UP001300692"/>
    </source>
</evidence>
<dbReference type="Proteomes" id="UP001300692">
    <property type="component" value="Unassembled WGS sequence"/>
</dbReference>
<reference evidence="1 2" key="1">
    <citation type="submission" date="2022-10" db="EMBL/GenBank/DDBJ databases">
        <title>Comparative genomics and taxonomic characterization of three novel marine species of genus Reichenbachiella exhibiting antioxidant and polysaccharide degradation activities.</title>
        <authorList>
            <person name="Muhammad N."/>
            <person name="Lee Y.-J."/>
            <person name="Ko J."/>
            <person name="Kim S.-G."/>
        </authorList>
    </citation>
    <scope>NUCLEOTIDE SEQUENCE [LARGE SCALE GENOMIC DNA]</scope>
    <source>
        <strain evidence="1 2">ABR2-5</strain>
    </source>
</reference>
<evidence type="ECO:0000313" key="1">
    <source>
        <dbReference type="EMBL" id="MCV9386137.1"/>
    </source>
</evidence>
<dbReference type="PROSITE" id="PS51257">
    <property type="entry name" value="PROKAR_LIPOPROTEIN"/>
    <property type="match status" value="1"/>
</dbReference>
<comment type="caution">
    <text evidence="1">The sequence shown here is derived from an EMBL/GenBank/DDBJ whole genome shotgun (WGS) entry which is preliminary data.</text>
</comment>
<protein>
    <submittedName>
        <fullName evidence="1">Uncharacterized protein</fullName>
    </submittedName>
</protein>